<dbReference type="InterPro" id="IPR002792">
    <property type="entry name" value="TRAM_dom"/>
</dbReference>
<reference evidence="2 4" key="2">
    <citation type="journal article" date="2019" name="Nat. Microbiol.">
        <title>Wide diversity of methane and short-chain alkane metabolisms in uncultured archaea.</title>
        <authorList>
            <person name="Borrel G."/>
            <person name="Adam P.S."/>
            <person name="McKay L.J."/>
            <person name="Chen L.X."/>
            <person name="Sierra-Garcia I.N."/>
            <person name="Sieber C.M."/>
            <person name="Letourneur Q."/>
            <person name="Ghozlane A."/>
            <person name="Andersen G.L."/>
            <person name="Li W.J."/>
            <person name="Hallam S.J."/>
            <person name="Muyzer G."/>
            <person name="de Oliveira V.M."/>
            <person name="Inskeep W.P."/>
            <person name="Banfield J.F."/>
            <person name="Gribaldo S."/>
        </authorList>
    </citation>
    <scope>NUCLEOTIDE SEQUENCE [LARGE SCALE GENOMIC DNA]</scope>
    <source>
        <strain evidence="2">Verst-YHS</strain>
    </source>
</reference>
<evidence type="ECO:0000259" key="1">
    <source>
        <dbReference type="PROSITE" id="PS50926"/>
    </source>
</evidence>
<evidence type="ECO:0000313" key="2">
    <source>
        <dbReference type="EMBL" id="RZN57829.1"/>
    </source>
</evidence>
<evidence type="ECO:0000313" key="5">
    <source>
        <dbReference type="Proteomes" id="UP000317265"/>
    </source>
</evidence>
<dbReference type="Proteomes" id="UP000317265">
    <property type="component" value="Unassembled WGS sequence"/>
</dbReference>
<dbReference type="Proteomes" id="UP000316080">
    <property type="component" value="Unassembled WGS sequence"/>
</dbReference>
<gene>
    <name evidence="3" type="ORF">DSO09_05370</name>
    <name evidence="2" type="ORF">EF809_00005</name>
</gene>
<sequence>MNFGPKPVKEGEEYEVDIKELSRRGEGIARIEGFVIFVPNTKVGDHIKIKVTKVAKRYAVAEMIQ</sequence>
<proteinExistence type="predicted"/>
<evidence type="ECO:0000313" key="4">
    <source>
        <dbReference type="Proteomes" id="UP000316080"/>
    </source>
</evidence>
<dbReference type="Pfam" id="PF01938">
    <property type="entry name" value="TRAM"/>
    <property type="match status" value="1"/>
</dbReference>
<name>A0A520KHD8_9CREN</name>
<dbReference type="EMBL" id="RXIH01000001">
    <property type="protein sequence ID" value="RZN57829.1"/>
    <property type="molecule type" value="Genomic_DNA"/>
</dbReference>
<comment type="caution">
    <text evidence="2">The sequence shown here is derived from an EMBL/GenBank/DDBJ whole genome shotgun (WGS) entry which is preliminary data.</text>
</comment>
<feature type="domain" description="TRAM" evidence="1">
    <location>
        <begin position="7"/>
        <end position="65"/>
    </location>
</feature>
<evidence type="ECO:0000313" key="3">
    <source>
        <dbReference type="EMBL" id="TDA38023.1"/>
    </source>
</evidence>
<dbReference type="InterPro" id="IPR012340">
    <property type="entry name" value="NA-bd_OB-fold"/>
</dbReference>
<dbReference type="PROSITE" id="PS50926">
    <property type="entry name" value="TRAM"/>
    <property type="match status" value="1"/>
</dbReference>
<dbReference type="EMBL" id="QNVI01000061">
    <property type="protein sequence ID" value="TDA38023.1"/>
    <property type="molecule type" value="Genomic_DNA"/>
</dbReference>
<reference evidence="3 5" key="1">
    <citation type="journal article" date="2019" name="Nat. Microbiol.">
        <title>Expanding anaerobic alkane metabolism in the domain of Archaea.</title>
        <authorList>
            <person name="Wang Y."/>
            <person name="Wegener G."/>
            <person name="Hou J."/>
            <person name="Wang F."/>
            <person name="Xiao X."/>
        </authorList>
    </citation>
    <scope>NUCLEOTIDE SEQUENCE [LARGE SCALE GENOMIC DNA]</scope>
    <source>
        <strain evidence="3">WYZ-LMO11</strain>
    </source>
</reference>
<dbReference type="Gene3D" id="2.40.50.140">
    <property type="entry name" value="Nucleic acid-binding proteins"/>
    <property type="match status" value="1"/>
</dbReference>
<organism evidence="2 4">
    <name type="scientific">Thermoproteota archaeon</name>
    <dbReference type="NCBI Taxonomy" id="2056631"/>
    <lineage>
        <taxon>Archaea</taxon>
        <taxon>Thermoproteota</taxon>
    </lineage>
</organism>
<dbReference type="AlphaFoldDB" id="A0A520KHD8"/>
<dbReference type="SUPFAM" id="SSF50249">
    <property type="entry name" value="Nucleic acid-binding proteins"/>
    <property type="match status" value="1"/>
</dbReference>
<accession>A0A520KHD8</accession>
<protein>
    <submittedName>
        <fullName evidence="3">Deoxyribonuclease</fullName>
    </submittedName>
    <submittedName>
        <fullName evidence="2">TRAM domain-containing protein</fullName>
    </submittedName>
</protein>